<dbReference type="InterPro" id="IPR007182">
    <property type="entry name" value="MnhB"/>
</dbReference>
<feature type="transmembrane region" description="Helical" evidence="11">
    <location>
        <begin position="123"/>
        <end position="140"/>
    </location>
</feature>
<keyword evidence="4" id="KW-1003">Cell membrane</keyword>
<sequence>MLVVLILHAAAAMLAPVAIRHAGNRALYGLALVPAGTFVWTATRTPPVVETYPWVPHLGMDLALRMGPLSWLMMLIVSGIGAVVLAYCARYFQEGDPGLGRFAGIFLGFATAMTGLVVSDDLLLLYVFWELTTVFSYLLIGHSGEHSAGRRAAMQALVVTTAGGLAMLVGFVLLGHGAGTYRWSEIVEGPLPAGSATAAVLILAGALSKSAIFPFSFWLPAAMAAPTPASAYLHAASMVKAGVFLLGLLGPLLALAEPWRPVALVAGIITMLLGGWNAMRQHDLKLLLAYGTVSQLGLLTIALGAGCRAAALAGAALLLAHALFKAALFLVVGIVDRLAGTRDLRELSGLGGRMPVLAVIAGLAVASMAGVPPLAGFVGKETLFAAFEHGGTTGRLVLLALVAGSALTVAYGLRFLWGAFAGKPGVAPLQTPRPGFAFLAPAGLLALAGLGVGIAASWLDGVLTPYASQFPGETEHLALWHGFGLPLLLSAAVLATGGAIFAVHLRGRPWPGRRLPAAETVYKWLMSSVDRAAVEVTGATQRGSLPFSLGVILVVLVLFGAGTLVFVAPWPSGLRLWDTPLQLVAGAVVVSSALIAARSRRRLTAMILLGVSGYGVAVMFVLHGAPDLALTQFLVETVTIVMFVLVLRRLPVRFSARPLRASRVMRTTLAAATGLVAAGMAYVAVGGRIATPISVDFAEPAVSYGGGHNIVNVALVDIRAWDTMGEISVLVVAATGVASLIFRRSGALQRRRAEQGNGNLDQQVQEPGPWLRAGDNPEARRQSIILQVVARLLFHTIVLFSIYLLFSGHNAPGGGFAGGLVAGLALTTRYLAGGRRELNAAAPVDAGLLLGAGLLTAVGTGAAALVAGGEVLQSALLDLHLPVLGHIHFATSAFFDIGVYLIVVALVLEILRSLGAELDRQHEVAARTERRAIERQREPV</sequence>
<evidence type="ECO:0000256" key="1">
    <source>
        <dbReference type="ARBA" id="ARBA00004651"/>
    </source>
</evidence>
<name>A0ABT0XRR5_9ACTN</name>
<dbReference type="PANTHER" id="PTHR43373">
    <property type="entry name" value="NA(+)/H(+) ANTIPORTER SUBUNIT"/>
    <property type="match status" value="1"/>
</dbReference>
<feature type="transmembrane region" description="Helical" evidence="11">
    <location>
        <begin position="152"/>
        <end position="176"/>
    </location>
</feature>
<dbReference type="Pfam" id="PF13244">
    <property type="entry name" value="MbhD"/>
    <property type="match status" value="1"/>
</dbReference>
<feature type="transmembrane region" description="Helical" evidence="11">
    <location>
        <begin position="69"/>
        <end position="87"/>
    </location>
</feature>
<evidence type="ECO:0000256" key="11">
    <source>
        <dbReference type="SAM" id="Phobius"/>
    </source>
</evidence>
<dbReference type="Pfam" id="PF20501">
    <property type="entry name" value="MbhE"/>
    <property type="match status" value="1"/>
</dbReference>
<keyword evidence="7" id="KW-0406">Ion transport</keyword>
<evidence type="ECO:0000313" key="17">
    <source>
        <dbReference type="EMBL" id="MCM4076295.1"/>
    </source>
</evidence>
<feature type="transmembrane region" description="Helical" evidence="11">
    <location>
        <begin position="668"/>
        <end position="690"/>
    </location>
</feature>
<keyword evidence="5 9" id="KW-0812">Transmembrane</keyword>
<feature type="domain" description="NADH-Ubiquinone oxidoreductase (complex I) chain 5 N-terminal" evidence="13">
    <location>
        <begin position="57"/>
        <end position="102"/>
    </location>
</feature>
<feature type="transmembrane region" description="Helical" evidence="11">
    <location>
        <begin position="844"/>
        <end position="867"/>
    </location>
</feature>
<feature type="transmembrane region" description="Helical" evidence="11">
    <location>
        <begin position="286"/>
        <end position="305"/>
    </location>
</feature>
<feature type="transmembrane region" description="Helical" evidence="11">
    <location>
        <begin position="579"/>
        <end position="596"/>
    </location>
</feature>
<feature type="transmembrane region" description="Helical" evidence="11">
    <location>
        <begin position="628"/>
        <end position="647"/>
    </location>
</feature>
<dbReference type="PRINTS" id="PR01434">
    <property type="entry name" value="NADHDHGNASE5"/>
</dbReference>
<evidence type="ECO:0000256" key="4">
    <source>
        <dbReference type="ARBA" id="ARBA00022475"/>
    </source>
</evidence>
<feature type="domain" description="NADH:quinone oxidoreductase/Mrp antiporter transmembrane" evidence="12">
    <location>
        <begin position="119"/>
        <end position="388"/>
    </location>
</feature>
<evidence type="ECO:0000259" key="13">
    <source>
        <dbReference type="Pfam" id="PF00662"/>
    </source>
</evidence>
<feature type="domain" description="MrpA C-terminal/MbhD" evidence="15">
    <location>
        <begin position="588"/>
        <end position="651"/>
    </location>
</feature>
<evidence type="ECO:0000259" key="15">
    <source>
        <dbReference type="Pfam" id="PF13244"/>
    </source>
</evidence>
<feature type="transmembrane region" description="Helical" evidence="11">
    <location>
        <begin position="788"/>
        <end position="806"/>
    </location>
</feature>
<reference evidence="17 18" key="1">
    <citation type="submission" date="2022-06" db="EMBL/GenBank/DDBJ databases">
        <title>Actinoplanes abujensis sp. nov., isolated from Nigerian arid soil.</title>
        <authorList>
            <person name="Ding P."/>
        </authorList>
    </citation>
    <scope>NUCLEOTIDE SEQUENCE [LARGE SCALE GENOMIC DNA]</scope>
    <source>
        <strain evidence="18">TRM88002</strain>
    </source>
</reference>
<dbReference type="NCBIfam" id="NF009284">
    <property type="entry name" value="PRK12644.1"/>
    <property type="match status" value="1"/>
</dbReference>
<evidence type="ECO:0000313" key="18">
    <source>
        <dbReference type="Proteomes" id="UP001523216"/>
    </source>
</evidence>
<feature type="domain" description="Na+/H+ antiporter MnhB subunit-related protein" evidence="14">
    <location>
        <begin position="785"/>
        <end position="908"/>
    </location>
</feature>
<feature type="region of interest" description="Disordered" evidence="10">
    <location>
        <begin position="753"/>
        <end position="773"/>
    </location>
</feature>
<feature type="domain" description="MrpA C-terminal/MbhE" evidence="16">
    <location>
        <begin position="663"/>
        <end position="743"/>
    </location>
</feature>
<evidence type="ECO:0000256" key="2">
    <source>
        <dbReference type="ARBA" id="ARBA00022448"/>
    </source>
</evidence>
<evidence type="ECO:0000256" key="5">
    <source>
        <dbReference type="ARBA" id="ARBA00022692"/>
    </source>
</evidence>
<evidence type="ECO:0000256" key="10">
    <source>
        <dbReference type="SAM" id="MobiDB-lite"/>
    </source>
</evidence>
<evidence type="ECO:0000259" key="14">
    <source>
        <dbReference type="Pfam" id="PF04039"/>
    </source>
</evidence>
<dbReference type="InterPro" id="IPR001516">
    <property type="entry name" value="Proton_antipo_N"/>
</dbReference>
<dbReference type="Pfam" id="PF00662">
    <property type="entry name" value="Proton_antipo_N"/>
    <property type="match status" value="1"/>
</dbReference>
<feature type="transmembrane region" description="Helical" evidence="11">
    <location>
        <begin position="438"/>
        <end position="459"/>
    </location>
</feature>
<dbReference type="Proteomes" id="UP001523216">
    <property type="component" value="Unassembled WGS sequence"/>
</dbReference>
<evidence type="ECO:0000256" key="7">
    <source>
        <dbReference type="ARBA" id="ARBA00023065"/>
    </source>
</evidence>
<feature type="transmembrane region" description="Helical" evidence="11">
    <location>
        <begin position="311"/>
        <end position="335"/>
    </location>
</feature>
<feature type="transmembrane region" description="Helical" evidence="11">
    <location>
        <begin position="196"/>
        <end position="219"/>
    </location>
</feature>
<feature type="transmembrane region" description="Helical" evidence="11">
    <location>
        <begin position="231"/>
        <end position="256"/>
    </location>
</feature>
<dbReference type="Pfam" id="PF00361">
    <property type="entry name" value="Proton_antipo_M"/>
    <property type="match status" value="1"/>
</dbReference>
<evidence type="ECO:0000259" key="16">
    <source>
        <dbReference type="Pfam" id="PF20501"/>
    </source>
</evidence>
<feature type="transmembrane region" description="Helical" evidence="11">
    <location>
        <begin position="356"/>
        <end position="376"/>
    </location>
</feature>
<gene>
    <name evidence="17" type="ORF">LXN57_01810</name>
</gene>
<dbReference type="InterPro" id="IPR046806">
    <property type="entry name" value="MrpA_C/MbhE"/>
</dbReference>
<accession>A0ABT0XRR5</accession>
<dbReference type="EMBL" id="JAMQOL010000002">
    <property type="protein sequence ID" value="MCM4076295.1"/>
    <property type="molecule type" value="Genomic_DNA"/>
</dbReference>
<feature type="transmembrane region" description="Helical" evidence="11">
    <location>
        <begin position="547"/>
        <end position="567"/>
    </location>
</feature>
<protein>
    <submittedName>
        <fullName evidence="17">Na+/H+ antiporter subunit A</fullName>
    </submittedName>
</protein>
<feature type="transmembrane region" description="Helical" evidence="11">
    <location>
        <begin position="99"/>
        <end position="117"/>
    </location>
</feature>
<feature type="transmembrane region" description="Helical" evidence="11">
    <location>
        <begin position="479"/>
        <end position="505"/>
    </location>
</feature>
<feature type="compositionally biased region" description="Polar residues" evidence="10">
    <location>
        <begin position="756"/>
        <end position="765"/>
    </location>
</feature>
<comment type="subcellular location">
    <subcellularLocation>
        <location evidence="1">Cell membrane</location>
        <topology evidence="1">Multi-pass membrane protein</topology>
    </subcellularLocation>
    <subcellularLocation>
        <location evidence="9">Membrane</location>
        <topology evidence="9">Multi-pass membrane protein</topology>
    </subcellularLocation>
</comment>
<feature type="transmembrane region" description="Helical" evidence="11">
    <location>
        <begin position="887"/>
        <end position="911"/>
    </location>
</feature>
<evidence type="ECO:0000259" key="12">
    <source>
        <dbReference type="Pfam" id="PF00361"/>
    </source>
</evidence>
<comment type="caution">
    <text evidence="17">The sequence shown here is derived from an EMBL/GenBank/DDBJ whole genome shotgun (WGS) entry which is preliminary data.</text>
</comment>
<dbReference type="InterPro" id="IPR050616">
    <property type="entry name" value="CPA3_Na-H_Antiporter_A"/>
</dbReference>
<feature type="transmembrane region" description="Helical" evidence="11">
    <location>
        <begin position="396"/>
        <end position="417"/>
    </location>
</feature>
<keyword evidence="2" id="KW-0813">Transport</keyword>
<dbReference type="InterPro" id="IPR025383">
    <property type="entry name" value="MrpA_C/MbhD"/>
</dbReference>
<keyword evidence="8 11" id="KW-0472">Membrane</keyword>
<evidence type="ECO:0000256" key="6">
    <source>
        <dbReference type="ARBA" id="ARBA00022989"/>
    </source>
</evidence>
<feature type="transmembrane region" description="Helical" evidence="11">
    <location>
        <begin position="812"/>
        <end position="832"/>
    </location>
</feature>
<evidence type="ECO:0000256" key="3">
    <source>
        <dbReference type="ARBA" id="ARBA00022449"/>
    </source>
</evidence>
<dbReference type="InterPro" id="IPR001750">
    <property type="entry name" value="ND/Mrp_TM"/>
</dbReference>
<feature type="transmembrane region" description="Helical" evidence="11">
    <location>
        <begin position="603"/>
        <end position="622"/>
    </location>
</feature>
<dbReference type="PANTHER" id="PTHR43373:SF1">
    <property type="entry name" value="NA(+)_H(+) ANTIPORTER SUBUNIT A"/>
    <property type="match status" value="1"/>
</dbReference>
<keyword evidence="3" id="KW-0050">Antiport</keyword>
<evidence type="ECO:0000256" key="9">
    <source>
        <dbReference type="RuleBase" id="RU000320"/>
    </source>
</evidence>
<dbReference type="RefSeq" id="WP_251796215.1">
    <property type="nucleotide sequence ID" value="NZ_JAMQOL010000002.1"/>
</dbReference>
<organism evidence="17 18">
    <name type="scientific">Paractinoplanes hotanensis</name>
    <dbReference type="NCBI Taxonomy" id="2906497"/>
    <lineage>
        <taxon>Bacteria</taxon>
        <taxon>Bacillati</taxon>
        <taxon>Actinomycetota</taxon>
        <taxon>Actinomycetes</taxon>
        <taxon>Micromonosporales</taxon>
        <taxon>Micromonosporaceae</taxon>
        <taxon>Paractinoplanes</taxon>
    </lineage>
</organism>
<keyword evidence="6 11" id="KW-1133">Transmembrane helix</keyword>
<feature type="transmembrane region" description="Helical" evidence="11">
    <location>
        <begin position="262"/>
        <end position="279"/>
    </location>
</feature>
<evidence type="ECO:0000256" key="8">
    <source>
        <dbReference type="ARBA" id="ARBA00023136"/>
    </source>
</evidence>
<dbReference type="Pfam" id="PF04039">
    <property type="entry name" value="MnhB"/>
    <property type="match status" value="1"/>
</dbReference>
<proteinExistence type="predicted"/>
<feature type="transmembrane region" description="Helical" evidence="11">
    <location>
        <begin position="723"/>
        <end position="742"/>
    </location>
</feature>
<keyword evidence="18" id="KW-1185">Reference proteome</keyword>